<sequence length="299" mass="33709">LRDSSCQVELLPGLFLSKGYANASHQSSWDPWQEGGKAGLVYLVPWIHAEEELKEKEKKVQQWAMNGKAQTEAKWPTFILNQTVATLQCLGSRSKVKVNLVYLEKRRKVKHTLKNLRVMLFPAETALPPTKLSPNPHIQGISQCKVYPVMGASSETFPTTTTFVTPGKKGEKTTRIDDFSSPLKQDTDEDLEKRQKWSIMVKFLIAVTLLFRGIAFIVFIIFEVPCPSQCLGARELCQCQRLWRRQRKEGQQPGVAESQTDSQPKEESLLCMAIVGQDAPKSSSPKKAAEITVVHETYF</sequence>
<feature type="region of interest" description="Disordered" evidence="1">
    <location>
        <begin position="161"/>
        <end position="181"/>
    </location>
</feature>
<evidence type="ECO:0000313" key="3">
    <source>
        <dbReference type="EMBL" id="TKC47253.1"/>
    </source>
</evidence>
<dbReference type="AlphaFoldDB" id="A0A4U1FCA5"/>
<feature type="transmembrane region" description="Helical" evidence="2">
    <location>
        <begin position="203"/>
        <end position="222"/>
    </location>
</feature>
<evidence type="ECO:0000256" key="2">
    <source>
        <dbReference type="SAM" id="Phobius"/>
    </source>
</evidence>
<feature type="compositionally biased region" description="Basic and acidic residues" evidence="1">
    <location>
        <begin position="168"/>
        <end position="178"/>
    </location>
</feature>
<comment type="caution">
    <text evidence="3">The sequence shown here is derived from an EMBL/GenBank/DDBJ whole genome shotgun (WGS) entry which is preliminary data.</text>
</comment>
<keyword evidence="2" id="KW-0472">Membrane</keyword>
<dbReference type="Pfam" id="PF15829">
    <property type="entry name" value="DUF4711"/>
    <property type="match status" value="1"/>
</dbReference>
<dbReference type="PANTHER" id="PTHR36870">
    <property type="entry name" value="C17ORF78 ISOFORM 2"/>
    <property type="match status" value="1"/>
</dbReference>
<name>A0A4U1FCA5_MONMO</name>
<gene>
    <name evidence="3" type="ORF">EI555_016766</name>
</gene>
<dbReference type="InterPro" id="IPR031668">
    <property type="entry name" value="DUF4711"/>
</dbReference>
<reference evidence="4" key="1">
    <citation type="journal article" date="2019" name="IScience">
        <title>Narwhal Genome Reveals Long-Term Low Genetic Diversity despite Current Large Abundance Size.</title>
        <authorList>
            <person name="Westbury M.V."/>
            <person name="Petersen B."/>
            <person name="Garde E."/>
            <person name="Heide-Jorgensen M.P."/>
            <person name="Lorenzen E.D."/>
        </authorList>
    </citation>
    <scope>NUCLEOTIDE SEQUENCE [LARGE SCALE GENOMIC DNA]</scope>
</reference>
<accession>A0A4U1FCA5</accession>
<keyword evidence="2" id="KW-1133">Transmembrane helix</keyword>
<evidence type="ECO:0000313" key="4">
    <source>
        <dbReference type="Proteomes" id="UP000308365"/>
    </source>
</evidence>
<dbReference type="PANTHER" id="PTHR36870:SF1">
    <property type="entry name" value="CHROMOSOME 17 C17ORF78 HOMOLOG"/>
    <property type="match status" value="1"/>
</dbReference>
<feature type="non-terminal residue" evidence="3">
    <location>
        <position position="1"/>
    </location>
</feature>
<organism evidence="3 4">
    <name type="scientific">Monodon monoceros</name>
    <name type="common">Narwhal</name>
    <name type="synonym">Ceratodon monodon</name>
    <dbReference type="NCBI Taxonomy" id="40151"/>
    <lineage>
        <taxon>Eukaryota</taxon>
        <taxon>Metazoa</taxon>
        <taxon>Chordata</taxon>
        <taxon>Craniata</taxon>
        <taxon>Vertebrata</taxon>
        <taxon>Euteleostomi</taxon>
        <taxon>Mammalia</taxon>
        <taxon>Eutheria</taxon>
        <taxon>Laurasiatheria</taxon>
        <taxon>Artiodactyla</taxon>
        <taxon>Whippomorpha</taxon>
        <taxon>Cetacea</taxon>
        <taxon>Odontoceti</taxon>
        <taxon>Monodontidae</taxon>
        <taxon>Monodon</taxon>
    </lineage>
</organism>
<protein>
    <submittedName>
        <fullName evidence="3">Uncharacterized protein</fullName>
    </submittedName>
</protein>
<dbReference type="Proteomes" id="UP000308365">
    <property type="component" value="Unassembled WGS sequence"/>
</dbReference>
<proteinExistence type="predicted"/>
<keyword evidence="2" id="KW-0812">Transmembrane</keyword>
<evidence type="ECO:0000256" key="1">
    <source>
        <dbReference type="SAM" id="MobiDB-lite"/>
    </source>
</evidence>
<dbReference type="EMBL" id="RWIC01000221">
    <property type="protein sequence ID" value="TKC47253.1"/>
    <property type="molecule type" value="Genomic_DNA"/>
</dbReference>